<feature type="compositionally biased region" description="Basic and acidic residues" evidence="2">
    <location>
        <begin position="11"/>
        <end position="24"/>
    </location>
</feature>
<dbReference type="Gramene" id="ABP00229">
    <property type="protein sequence ID" value="ABP00229"/>
    <property type="gene ID" value="OSTLU_25702"/>
</dbReference>
<reference evidence="3 4" key="1">
    <citation type="journal article" date="2007" name="Proc. Natl. Acad. Sci. U.S.A.">
        <title>The tiny eukaryote Ostreococcus provides genomic insights into the paradox of plankton speciation.</title>
        <authorList>
            <person name="Palenik B."/>
            <person name="Grimwood J."/>
            <person name="Aerts A."/>
            <person name="Rouze P."/>
            <person name="Salamov A."/>
            <person name="Putnam N."/>
            <person name="Dupont C."/>
            <person name="Jorgensen R."/>
            <person name="Derelle E."/>
            <person name="Rombauts S."/>
            <person name="Zhou K."/>
            <person name="Otillar R."/>
            <person name="Merchant S.S."/>
            <person name="Podell S."/>
            <person name="Gaasterland T."/>
            <person name="Napoli C."/>
            <person name="Gendler K."/>
            <person name="Manuell A."/>
            <person name="Tai V."/>
            <person name="Vallon O."/>
            <person name="Piganeau G."/>
            <person name="Jancek S."/>
            <person name="Heijde M."/>
            <person name="Jabbari K."/>
            <person name="Bowler C."/>
            <person name="Lohr M."/>
            <person name="Robbens S."/>
            <person name="Werner G."/>
            <person name="Dubchak I."/>
            <person name="Pazour G.J."/>
            <person name="Ren Q."/>
            <person name="Paulsen I."/>
            <person name="Delwiche C."/>
            <person name="Schmutz J."/>
            <person name="Rokhsar D."/>
            <person name="Van de Peer Y."/>
            <person name="Moreau H."/>
            <person name="Grigoriev I.V."/>
        </authorList>
    </citation>
    <scope>NUCLEOTIDE SEQUENCE [LARGE SCALE GENOMIC DNA]</scope>
    <source>
        <strain evidence="3 4">CCE9901</strain>
    </source>
</reference>
<dbReference type="Proteomes" id="UP000001568">
    <property type="component" value="Chromosome 16"/>
</dbReference>
<feature type="coiled-coil region" evidence="1">
    <location>
        <begin position="58"/>
        <end position="198"/>
    </location>
</feature>
<dbReference type="GeneID" id="5005984"/>
<evidence type="ECO:0008006" key="5">
    <source>
        <dbReference type="Google" id="ProtNLM"/>
    </source>
</evidence>
<dbReference type="RefSeq" id="XP_001421935.1">
    <property type="nucleotide sequence ID" value="XM_001421898.1"/>
</dbReference>
<dbReference type="OMA" id="RAIQTKH"/>
<name>A4S9H9_OSTLU</name>
<sequence>MVNSMLTSANEKLKHETEAHEASKRATASLEEEIKRLKPLAQMTETMRADLTCAVAEANEAKSNAENWKKLVDSKEQSSGVNERKLREALTRLNTELHEAKEKVRALEVANEDAMRTGTMLQQQAVEAGERITRSLRSRLDEVNDEMSELKRREAVAAAEGHAASEAIRRAAKFEEELKRAKHRLADAEMALVDSESAVKALQFQLDLSGESTYRDDSSVRRETRLRNELEETIAHAAKSSAEIERLGDIVKKLDDELTTAREVVKRLTEENNSLINRVDAAEKKNEIHSLLGATSAKHEDLELLQTTASKVDLIVAENQRLASECKAAHTALKTAEDTARTAKSALASEREEFEVWRRKAREIIDSKDREIDRIRARGDDKQPPPKSTPTAMLKRKGGAEDDASYIKAVLLQFLGEEEWEVQQNLLPTVIALCGGTSEDLRKIQANRANLEPTFVHSTEVAISKSLEQGAMTVASTANSFTESIGLGRFFSSA</sequence>
<evidence type="ECO:0000256" key="2">
    <source>
        <dbReference type="SAM" id="MobiDB-lite"/>
    </source>
</evidence>
<keyword evidence="4" id="KW-1185">Reference proteome</keyword>
<proteinExistence type="predicted"/>
<feature type="region of interest" description="Disordered" evidence="2">
    <location>
        <begin position="1"/>
        <end position="28"/>
    </location>
</feature>
<feature type="compositionally biased region" description="Basic and acidic residues" evidence="2">
    <location>
        <begin position="375"/>
        <end position="384"/>
    </location>
</feature>
<dbReference type="AlphaFoldDB" id="A4S9H9"/>
<organism evidence="3 4">
    <name type="scientific">Ostreococcus lucimarinus (strain CCE9901)</name>
    <dbReference type="NCBI Taxonomy" id="436017"/>
    <lineage>
        <taxon>Eukaryota</taxon>
        <taxon>Viridiplantae</taxon>
        <taxon>Chlorophyta</taxon>
        <taxon>Mamiellophyceae</taxon>
        <taxon>Mamiellales</taxon>
        <taxon>Bathycoccaceae</taxon>
        <taxon>Ostreococcus</taxon>
    </lineage>
</organism>
<evidence type="ECO:0000313" key="4">
    <source>
        <dbReference type="Proteomes" id="UP000001568"/>
    </source>
</evidence>
<protein>
    <recommendedName>
        <fullName evidence="5">GRIP domain-containing protein</fullName>
    </recommendedName>
</protein>
<dbReference type="KEGG" id="olu:OSTLU_25702"/>
<accession>A4S9H9</accession>
<feature type="region of interest" description="Disordered" evidence="2">
    <location>
        <begin position="375"/>
        <end position="398"/>
    </location>
</feature>
<evidence type="ECO:0000313" key="3">
    <source>
        <dbReference type="EMBL" id="ABP00229.1"/>
    </source>
</evidence>
<dbReference type="OrthoDB" id="10474881at2759"/>
<dbReference type="eggNOG" id="ENOG502RUZA">
    <property type="taxonomic scope" value="Eukaryota"/>
</dbReference>
<dbReference type="HOGENOM" id="CLU_030306_0_0_1"/>
<gene>
    <name evidence="3" type="ORF">OSTLU_25702</name>
</gene>
<feature type="compositionally biased region" description="Polar residues" evidence="2">
    <location>
        <begin position="1"/>
        <end position="10"/>
    </location>
</feature>
<keyword evidence="1" id="KW-0175">Coiled coil</keyword>
<feature type="coiled-coil region" evidence="1">
    <location>
        <begin position="251"/>
        <end position="285"/>
    </location>
</feature>
<evidence type="ECO:0000256" key="1">
    <source>
        <dbReference type="SAM" id="Coils"/>
    </source>
</evidence>
<dbReference type="EMBL" id="CP000596">
    <property type="protein sequence ID" value="ABP00229.1"/>
    <property type="molecule type" value="Genomic_DNA"/>
</dbReference>